<accession>A0ABV8BA12</accession>
<comment type="caution">
    <text evidence="2">The sequence shown here is derived from an EMBL/GenBank/DDBJ whole genome shotgun (WGS) entry which is preliminary data.</text>
</comment>
<sequence>MKRFSGRTNGMTEMCKAIATVQLIIGGILFLLSLIVSDYNRDFFLTMLSLGVMGSAMVMFGFGLFMGLLEEYSISEKEYY</sequence>
<dbReference type="Proteomes" id="UP001595752">
    <property type="component" value="Unassembled WGS sequence"/>
</dbReference>
<keyword evidence="1" id="KW-1133">Transmembrane helix</keyword>
<feature type="transmembrane region" description="Helical" evidence="1">
    <location>
        <begin position="20"/>
        <end position="37"/>
    </location>
</feature>
<protein>
    <submittedName>
        <fullName evidence="2">MFS transporter</fullName>
    </submittedName>
</protein>
<dbReference type="RefSeq" id="WP_377918543.1">
    <property type="nucleotide sequence ID" value="NZ_JBHRZT010000072.1"/>
</dbReference>
<feature type="transmembrane region" description="Helical" evidence="1">
    <location>
        <begin position="43"/>
        <end position="69"/>
    </location>
</feature>
<name>A0ABV8BA12_9BACI</name>
<proteinExistence type="predicted"/>
<evidence type="ECO:0000256" key="1">
    <source>
        <dbReference type="SAM" id="Phobius"/>
    </source>
</evidence>
<organism evidence="2 3">
    <name type="scientific">Bacillus songklensis</name>
    <dbReference type="NCBI Taxonomy" id="1069116"/>
    <lineage>
        <taxon>Bacteria</taxon>
        <taxon>Bacillati</taxon>
        <taxon>Bacillota</taxon>
        <taxon>Bacilli</taxon>
        <taxon>Bacillales</taxon>
        <taxon>Bacillaceae</taxon>
        <taxon>Bacillus</taxon>
    </lineage>
</organism>
<keyword evidence="1" id="KW-0812">Transmembrane</keyword>
<reference evidence="3" key="1">
    <citation type="journal article" date="2019" name="Int. J. Syst. Evol. Microbiol.">
        <title>The Global Catalogue of Microorganisms (GCM) 10K type strain sequencing project: providing services to taxonomists for standard genome sequencing and annotation.</title>
        <authorList>
            <consortium name="The Broad Institute Genomics Platform"/>
            <consortium name="The Broad Institute Genome Sequencing Center for Infectious Disease"/>
            <person name="Wu L."/>
            <person name="Ma J."/>
        </authorList>
    </citation>
    <scope>NUCLEOTIDE SEQUENCE [LARGE SCALE GENOMIC DNA]</scope>
    <source>
        <strain evidence="3">CCUG 61889</strain>
    </source>
</reference>
<gene>
    <name evidence="2" type="ORF">ACFOU2_22880</name>
</gene>
<keyword evidence="1" id="KW-0472">Membrane</keyword>
<evidence type="ECO:0000313" key="2">
    <source>
        <dbReference type="EMBL" id="MFC3886174.1"/>
    </source>
</evidence>
<evidence type="ECO:0000313" key="3">
    <source>
        <dbReference type="Proteomes" id="UP001595752"/>
    </source>
</evidence>
<keyword evidence="3" id="KW-1185">Reference proteome</keyword>
<dbReference type="EMBL" id="JBHRZT010000072">
    <property type="protein sequence ID" value="MFC3886174.1"/>
    <property type="molecule type" value="Genomic_DNA"/>
</dbReference>